<keyword evidence="4 6" id="KW-1133">Transmembrane helix</keyword>
<feature type="domain" description="ABC3 transporter permease C-terminal" evidence="7">
    <location>
        <begin position="684"/>
        <end position="800"/>
    </location>
</feature>
<dbReference type="PANTHER" id="PTHR30287:SF2">
    <property type="entry name" value="BLL1001 PROTEIN"/>
    <property type="match status" value="1"/>
</dbReference>
<evidence type="ECO:0000256" key="2">
    <source>
        <dbReference type="ARBA" id="ARBA00022475"/>
    </source>
</evidence>
<gene>
    <name evidence="9" type="ORF">Q8W34_12940</name>
</gene>
<feature type="transmembrane region" description="Helical" evidence="6">
    <location>
        <begin position="397"/>
        <end position="421"/>
    </location>
</feature>
<feature type="transmembrane region" description="Helical" evidence="6">
    <location>
        <begin position="772"/>
        <end position="795"/>
    </location>
</feature>
<dbReference type="Pfam" id="PF02687">
    <property type="entry name" value="FtsX"/>
    <property type="match status" value="1"/>
</dbReference>
<dbReference type="InterPro" id="IPR038766">
    <property type="entry name" value="Membrane_comp_ABC_pdt"/>
</dbReference>
<keyword evidence="2" id="KW-1003">Cell membrane</keyword>
<accession>A0ABT9FFU7</accession>
<dbReference type="Proteomes" id="UP001177212">
    <property type="component" value="Unassembled WGS sequence"/>
</dbReference>
<organism evidence="9 10">
    <name type="scientific">Pseudoalteromonas marina</name>
    <dbReference type="NCBI Taxonomy" id="267375"/>
    <lineage>
        <taxon>Bacteria</taxon>
        <taxon>Pseudomonadati</taxon>
        <taxon>Pseudomonadota</taxon>
        <taxon>Gammaproteobacteria</taxon>
        <taxon>Alteromonadales</taxon>
        <taxon>Pseudoalteromonadaceae</taxon>
        <taxon>Pseudoalteromonas</taxon>
    </lineage>
</organism>
<feature type="transmembrane region" description="Helical" evidence="6">
    <location>
        <begin position="373"/>
        <end position="390"/>
    </location>
</feature>
<evidence type="ECO:0000313" key="9">
    <source>
        <dbReference type="EMBL" id="MDP2565544.1"/>
    </source>
</evidence>
<reference evidence="9" key="1">
    <citation type="submission" date="2023-07" db="EMBL/GenBank/DDBJ databases">
        <title>Genome content predicts the carbon catabolic preferences of heterotrophic bacteria.</title>
        <authorList>
            <person name="Gralka M."/>
        </authorList>
    </citation>
    <scope>NUCLEOTIDE SEQUENCE</scope>
    <source>
        <strain evidence="9">4G09</strain>
    </source>
</reference>
<protein>
    <submittedName>
        <fullName evidence="9">FtsX-like permease family protein</fullName>
    </submittedName>
</protein>
<sequence length="809" mass="88533">MAELKLILITYIQFYRRHVGLLLLFFIGFSLGAALLTAIQGLNLEAGKRYQQTTALIANPVTHFIRPVLGENRLPNSMWSRIRAAGFTQVQPVLEGVIETDKQQKLALRGVNLLQWLTQNTDSSASTANNSYSGFEQLLNTVYIDPKLMQRLNLKNSRINIKMGNATRALPVSELQGLGMTMLVDISLADKLLRANGVISYFEVSGLNSKQAAKLNALLGEQARLEAAQEQAFDALSEAFFFNLQALALLGYVVGAFLSFNAIKLAYNARAHLQQQMWVLGCQRSALIKALAIELTLLSFFAAVLGAILGAALANALVMDVSATLRGLYQLDRSFVVNLDSSMVASGFTLNIFVLLGFLASQSARLSTVLARIKWPMLMLAIAATSYLALTANTKMGALLLCVCVLLLFFVVTPPIVKAVFKLPWPTQNPIIQWLKADSIVQLPALLSSVLAILMAMGAAVGMQIMVGSFSDTLDTHLEKRLSADLYVRPDQNIQALGTKLAELPEVEKVGVYWSANSELKTPNSMIAVDVMAFGATASYNQHLTLLNNKAPTSTAFEKNKNGIVGCLVNEPALLQYSLTVGDVITLRQHINTLTCQVRAAYYDYGEQGLNVVVTTTALLNSSLSYTEYGLSLWLKPNSDVDAIAEYIQKQHQLDSQQVIANQQFKRFAKQLFGKTFYVTQALNIFIMLIALFGMWVSFLTLGRGQLQPMAVLQTLGVTQLQLLGAKILQAALIILTTLLLAIPLGLCLGWVLLTYVMPIAFGWTMAMTVNWLQLAGFTVLIFILALFVSALPLIKLTRSAVADNVAKL</sequence>
<dbReference type="InterPro" id="IPR025857">
    <property type="entry name" value="MacB_PCD"/>
</dbReference>
<dbReference type="PANTHER" id="PTHR30287">
    <property type="entry name" value="MEMBRANE COMPONENT OF PREDICTED ABC SUPERFAMILY METABOLITE UPTAKE TRANSPORTER"/>
    <property type="match status" value="1"/>
</dbReference>
<feature type="domain" description="MacB-like periplasmic core" evidence="8">
    <location>
        <begin position="449"/>
        <end position="650"/>
    </location>
</feature>
<evidence type="ECO:0000256" key="1">
    <source>
        <dbReference type="ARBA" id="ARBA00004651"/>
    </source>
</evidence>
<evidence type="ECO:0000313" key="10">
    <source>
        <dbReference type="Proteomes" id="UP001177212"/>
    </source>
</evidence>
<dbReference type="RefSeq" id="WP_305472350.1">
    <property type="nucleotide sequence ID" value="NZ_JAUYVT010000012.1"/>
</dbReference>
<feature type="transmembrane region" description="Helical" evidence="6">
    <location>
        <begin position="246"/>
        <end position="267"/>
    </location>
</feature>
<comment type="caution">
    <text evidence="9">The sequence shown here is derived from an EMBL/GenBank/DDBJ whole genome shotgun (WGS) entry which is preliminary data.</text>
</comment>
<feature type="transmembrane region" description="Helical" evidence="6">
    <location>
        <begin position="335"/>
        <end position="361"/>
    </location>
</feature>
<feature type="transmembrane region" description="Helical" evidence="6">
    <location>
        <begin position="441"/>
        <end position="461"/>
    </location>
</feature>
<feature type="transmembrane region" description="Helical" evidence="6">
    <location>
        <begin position="287"/>
        <end position="314"/>
    </location>
</feature>
<evidence type="ECO:0000259" key="8">
    <source>
        <dbReference type="Pfam" id="PF12704"/>
    </source>
</evidence>
<evidence type="ECO:0000256" key="5">
    <source>
        <dbReference type="ARBA" id="ARBA00023136"/>
    </source>
</evidence>
<evidence type="ECO:0000256" key="6">
    <source>
        <dbReference type="SAM" id="Phobius"/>
    </source>
</evidence>
<feature type="transmembrane region" description="Helical" evidence="6">
    <location>
        <begin position="20"/>
        <end position="39"/>
    </location>
</feature>
<dbReference type="EMBL" id="JAUYVT010000012">
    <property type="protein sequence ID" value="MDP2565544.1"/>
    <property type="molecule type" value="Genomic_DNA"/>
</dbReference>
<dbReference type="Pfam" id="PF12704">
    <property type="entry name" value="MacB_PCD"/>
    <property type="match status" value="1"/>
</dbReference>
<proteinExistence type="predicted"/>
<feature type="transmembrane region" description="Helical" evidence="6">
    <location>
        <begin position="676"/>
        <end position="701"/>
    </location>
</feature>
<evidence type="ECO:0000256" key="4">
    <source>
        <dbReference type="ARBA" id="ARBA00022989"/>
    </source>
</evidence>
<keyword evidence="5 6" id="KW-0472">Membrane</keyword>
<name>A0ABT9FFU7_9GAMM</name>
<evidence type="ECO:0000256" key="3">
    <source>
        <dbReference type="ARBA" id="ARBA00022692"/>
    </source>
</evidence>
<evidence type="ECO:0000259" key="7">
    <source>
        <dbReference type="Pfam" id="PF02687"/>
    </source>
</evidence>
<comment type="subcellular location">
    <subcellularLocation>
        <location evidence="1">Cell membrane</location>
        <topology evidence="1">Multi-pass membrane protein</topology>
    </subcellularLocation>
</comment>
<keyword evidence="3 6" id="KW-0812">Transmembrane</keyword>
<dbReference type="InterPro" id="IPR003838">
    <property type="entry name" value="ABC3_permease_C"/>
</dbReference>
<keyword evidence="10" id="KW-1185">Reference proteome</keyword>